<evidence type="ECO:0000256" key="1">
    <source>
        <dbReference type="ARBA" id="ARBA00022679"/>
    </source>
</evidence>
<dbReference type="SUPFAM" id="SSF53756">
    <property type="entry name" value="UDP-Glycosyltransferase/glycogen phosphorylase"/>
    <property type="match status" value="1"/>
</dbReference>
<sequence>MSNCIVITYPHSLNTPGGGTRSCLQIAHQLQQMGNEVILVPVSSEAAAEQLKGKPAQVIAAQPSRVHYLLDAHSVAKTVQKILTQKQVDALLSWEHEAAFLPGLLKSKKVVFGMIAAHPSYTEWVNRQTSLRLVKRLADKWFRWRLFKSADVVFVSSNFTLNELINLFKIKSEKIKITYRGIDTLFCKVDRSPSSRVSNFIFYGSFAPPKGVFDAIEALGRVAAQGHKNWTLKLAGWDFEEEVKQAIRDNGIENQVLMLGRLNPKELVKELEYAHLAILPSQVESFGRAIAEAQAAGLAVISYDSGSIPELVENNVTGWVVPAKRVDLLADAIVEAMQNPDKVSQMGMTGRDRVTQRFSWERTAMAILQGIEAVKKGSHNRKNISLETVLSAKKL</sequence>
<proteinExistence type="predicted"/>
<evidence type="ECO:0000259" key="3">
    <source>
        <dbReference type="Pfam" id="PF13439"/>
    </source>
</evidence>
<dbReference type="RefSeq" id="WP_163519338.1">
    <property type="nucleotide sequence ID" value="NZ_JTCM02000130.1"/>
</dbReference>
<dbReference type="Pfam" id="PF00534">
    <property type="entry name" value="Glycos_transf_1"/>
    <property type="match status" value="1"/>
</dbReference>
<dbReference type="GO" id="GO:0016757">
    <property type="term" value="F:glycosyltransferase activity"/>
    <property type="evidence" value="ECO:0007669"/>
    <property type="project" value="InterPro"/>
</dbReference>
<dbReference type="InterPro" id="IPR028098">
    <property type="entry name" value="Glyco_trans_4-like_N"/>
</dbReference>
<organism evidence="4 5">
    <name type="scientific">Hassallia byssoidea VB512170</name>
    <dbReference type="NCBI Taxonomy" id="1304833"/>
    <lineage>
        <taxon>Bacteria</taxon>
        <taxon>Bacillati</taxon>
        <taxon>Cyanobacteriota</taxon>
        <taxon>Cyanophyceae</taxon>
        <taxon>Nostocales</taxon>
        <taxon>Tolypothrichaceae</taxon>
        <taxon>Hassallia</taxon>
    </lineage>
</organism>
<accession>A0A846HII1</accession>
<name>A0A846HII1_9CYAN</name>
<comment type="caution">
    <text evidence="4">The sequence shown here is derived from an EMBL/GenBank/DDBJ whole genome shotgun (WGS) entry which is preliminary data.</text>
</comment>
<dbReference type="PANTHER" id="PTHR46401:SF2">
    <property type="entry name" value="GLYCOSYLTRANSFERASE WBBK-RELATED"/>
    <property type="match status" value="1"/>
</dbReference>
<gene>
    <name evidence="4" type="ORF">PI95_030630</name>
</gene>
<dbReference type="EMBL" id="JTCM02000130">
    <property type="protein sequence ID" value="NEU76748.1"/>
    <property type="molecule type" value="Genomic_DNA"/>
</dbReference>
<keyword evidence="1 4" id="KW-0808">Transferase</keyword>
<protein>
    <submittedName>
        <fullName evidence="4">Glycosyltransferase family 4 protein</fullName>
    </submittedName>
</protein>
<evidence type="ECO:0000259" key="2">
    <source>
        <dbReference type="Pfam" id="PF00534"/>
    </source>
</evidence>
<feature type="domain" description="Glycosyl transferase family 1" evidence="2">
    <location>
        <begin position="200"/>
        <end position="352"/>
    </location>
</feature>
<keyword evidence="5" id="KW-1185">Reference proteome</keyword>
<dbReference type="InterPro" id="IPR001296">
    <property type="entry name" value="Glyco_trans_1"/>
</dbReference>
<dbReference type="Pfam" id="PF13439">
    <property type="entry name" value="Glyco_transf_4"/>
    <property type="match status" value="1"/>
</dbReference>
<dbReference type="Gene3D" id="3.40.50.2000">
    <property type="entry name" value="Glycogen Phosphorylase B"/>
    <property type="match status" value="2"/>
</dbReference>
<dbReference type="AlphaFoldDB" id="A0A846HII1"/>
<dbReference type="PANTHER" id="PTHR46401">
    <property type="entry name" value="GLYCOSYLTRANSFERASE WBBK-RELATED"/>
    <property type="match status" value="1"/>
</dbReference>
<evidence type="ECO:0000313" key="5">
    <source>
        <dbReference type="Proteomes" id="UP000031549"/>
    </source>
</evidence>
<dbReference type="Proteomes" id="UP000031549">
    <property type="component" value="Unassembled WGS sequence"/>
</dbReference>
<feature type="domain" description="Glycosyltransferase subfamily 4-like N-terminal" evidence="3">
    <location>
        <begin position="16"/>
        <end position="184"/>
    </location>
</feature>
<dbReference type="GO" id="GO:0009103">
    <property type="term" value="P:lipopolysaccharide biosynthetic process"/>
    <property type="evidence" value="ECO:0007669"/>
    <property type="project" value="TreeGrafter"/>
</dbReference>
<dbReference type="CDD" id="cd03801">
    <property type="entry name" value="GT4_PimA-like"/>
    <property type="match status" value="1"/>
</dbReference>
<evidence type="ECO:0000313" key="4">
    <source>
        <dbReference type="EMBL" id="NEU76748.1"/>
    </source>
</evidence>
<reference evidence="4 5" key="1">
    <citation type="journal article" date="2015" name="Genome Announc.">
        <title>Draft Genome Sequence of Cyanobacterium Hassallia byssoidea Strain VB512170, Isolated from Monuments in India.</title>
        <authorList>
            <person name="Singh D."/>
            <person name="Chandrababunaidu M.M."/>
            <person name="Panda A."/>
            <person name="Sen D."/>
            <person name="Bhattacharyya S."/>
            <person name="Adhikary S.P."/>
            <person name="Tripathy S."/>
        </authorList>
    </citation>
    <scope>NUCLEOTIDE SEQUENCE [LARGE SCALE GENOMIC DNA]</scope>
    <source>
        <strain evidence="4 5">VB512170</strain>
    </source>
</reference>